<dbReference type="PANTHER" id="PTHR42791:SF1">
    <property type="entry name" value="N-ACETYLTRANSFERASE DOMAIN-CONTAINING PROTEIN"/>
    <property type="match status" value="1"/>
</dbReference>
<accession>A0A9P4JKN7</accession>
<sequence>DGIRLACFPPRFTSSSNPSEELHWRAARYVAAASLGAVRSVKAIDEKAGGRIVGAAGYLEPGEFQCVDTEMSGERKCKDMPSCCDEDALDEVRRVLRSKREGVLRGDWNVWELSQVFVDPSYQRQGVGRKLLEWGIKQADQDGVPMYLEATPPGKVMYERLGFEVLDVAEFPGI</sequence>
<keyword evidence="3" id="KW-1185">Reference proteome</keyword>
<gene>
    <name evidence="2" type="ORF">GQ43DRAFT_358498</name>
</gene>
<feature type="non-terminal residue" evidence="2">
    <location>
        <position position="1"/>
    </location>
</feature>
<dbReference type="Proteomes" id="UP000799536">
    <property type="component" value="Unassembled WGS sequence"/>
</dbReference>
<name>A0A9P4JKN7_9PLEO</name>
<dbReference type="GO" id="GO:0016747">
    <property type="term" value="F:acyltransferase activity, transferring groups other than amino-acyl groups"/>
    <property type="evidence" value="ECO:0007669"/>
    <property type="project" value="InterPro"/>
</dbReference>
<dbReference type="PROSITE" id="PS51186">
    <property type="entry name" value="GNAT"/>
    <property type="match status" value="1"/>
</dbReference>
<dbReference type="Gene3D" id="3.40.630.30">
    <property type="match status" value="1"/>
</dbReference>
<dbReference type="InterPro" id="IPR016181">
    <property type="entry name" value="Acyl_CoA_acyltransferase"/>
</dbReference>
<feature type="domain" description="N-acetyltransferase" evidence="1">
    <location>
        <begin position="104"/>
        <end position="174"/>
    </location>
</feature>
<dbReference type="PANTHER" id="PTHR42791">
    <property type="entry name" value="GNAT FAMILY ACETYLTRANSFERASE"/>
    <property type="match status" value="1"/>
</dbReference>
<dbReference type="EMBL" id="ML994044">
    <property type="protein sequence ID" value="KAF2200009.1"/>
    <property type="molecule type" value="Genomic_DNA"/>
</dbReference>
<dbReference type="SUPFAM" id="SSF55729">
    <property type="entry name" value="Acyl-CoA N-acyltransferases (Nat)"/>
    <property type="match status" value="1"/>
</dbReference>
<dbReference type="Pfam" id="PF13508">
    <property type="entry name" value="Acetyltransf_7"/>
    <property type="match status" value="1"/>
</dbReference>
<dbReference type="InterPro" id="IPR052523">
    <property type="entry name" value="Trichothecene_AcTrans"/>
</dbReference>
<comment type="caution">
    <text evidence="2">The sequence shown here is derived from an EMBL/GenBank/DDBJ whole genome shotgun (WGS) entry which is preliminary data.</text>
</comment>
<reference evidence="2" key="1">
    <citation type="journal article" date="2020" name="Stud. Mycol.">
        <title>101 Dothideomycetes genomes: a test case for predicting lifestyles and emergence of pathogens.</title>
        <authorList>
            <person name="Haridas S."/>
            <person name="Albert R."/>
            <person name="Binder M."/>
            <person name="Bloem J."/>
            <person name="Labutti K."/>
            <person name="Salamov A."/>
            <person name="Andreopoulos B."/>
            <person name="Baker S."/>
            <person name="Barry K."/>
            <person name="Bills G."/>
            <person name="Bluhm B."/>
            <person name="Cannon C."/>
            <person name="Castanera R."/>
            <person name="Culley D."/>
            <person name="Daum C."/>
            <person name="Ezra D."/>
            <person name="Gonzalez J."/>
            <person name="Henrissat B."/>
            <person name="Kuo A."/>
            <person name="Liang C."/>
            <person name="Lipzen A."/>
            <person name="Lutzoni F."/>
            <person name="Magnuson J."/>
            <person name="Mondo S."/>
            <person name="Nolan M."/>
            <person name="Ohm R."/>
            <person name="Pangilinan J."/>
            <person name="Park H.-J."/>
            <person name="Ramirez L."/>
            <person name="Alfaro M."/>
            <person name="Sun H."/>
            <person name="Tritt A."/>
            <person name="Yoshinaga Y."/>
            <person name="Zwiers L.-H."/>
            <person name="Turgeon B."/>
            <person name="Goodwin S."/>
            <person name="Spatafora J."/>
            <person name="Crous P."/>
            <person name="Grigoriev I."/>
        </authorList>
    </citation>
    <scope>NUCLEOTIDE SEQUENCE</scope>
    <source>
        <strain evidence="2">ATCC 74209</strain>
    </source>
</reference>
<evidence type="ECO:0000313" key="2">
    <source>
        <dbReference type="EMBL" id="KAF2200009.1"/>
    </source>
</evidence>
<dbReference type="CDD" id="cd04301">
    <property type="entry name" value="NAT_SF"/>
    <property type="match status" value="1"/>
</dbReference>
<proteinExistence type="predicted"/>
<evidence type="ECO:0000259" key="1">
    <source>
        <dbReference type="PROSITE" id="PS51186"/>
    </source>
</evidence>
<dbReference type="OrthoDB" id="2832510at2759"/>
<evidence type="ECO:0000313" key="3">
    <source>
        <dbReference type="Proteomes" id="UP000799536"/>
    </source>
</evidence>
<feature type="non-terminal residue" evidence="2">
    <location>
        <position position="174"/>
    </location>
</feature>
<organism evidence="2 3">
    <name type="scientific">Delitschia confertaspora ATCC 74209</name>
    <dbReference type="NCBI Taxonomy" id="1513339"/>
    <lineage>
        <taxon>Eukaryota</taxon>
        <taxon>Fungi</taxon>
        <taxon>Dikarya</taxon>
        <taxon>Ascomycota</taxon>
        <taxon>Pezizomycotina</taxon>
        <taxon>Dothideomycetes</taxon>
        <taxon>Pleosporomycetidae</taxon>
        <taxon>Pleosporales</taxon>
        <taxon>Delitschiaceae</taxon>
        <taxon>Delitschia</taxon>
    </lineage>
</organism>
<dbReference type="AlphaFoldDB" id="A0A9P4JKN7"/>
<dbReference type="InterPro" id="IPR000182">
    <property type="entry name" value="GNAT_dom"/>
</dbReference>
<protein>
    <submittedName>
        <fullName evidence="2">Acyl-CoA N-acyltransferase</fullName>
    </submittedName>
</protein>